<name>A0A482WXT7_LAOST</name>
<gene>
    <name evidence="1" type="ORF">LSTR_LSTR009042</name>
</gene>
<dbReference type="InParanoid" id="A0A482WXT7"/>
<dbReference type="Gene3D" id="3.30.830.10">
    <property type="entry name" value="Metalloenzyme, LuxS/M16 peptidase-like"/>
    <property type="match status" value="1"/>
</dbReference>
<dbReference type="SUPFAM" id="SSF63411">
    <property type="entry name" value="LuxS/MPP-like metallohydrolase"/>
    <property type="match status" value="1"/>
</dbReference>
<proteinExistence type="predicted"/>
<accession>A0A482WXT7</accession>
<comment type="caution">
    <text evidence="1">The sequence shown here is derived from an EMBL/GenBank/DDBJ whole genome shotgun (WGS) entry which is preliminary data.</text>
</comment>
<keyword evidence="2" id="KW-1185">Reference proteome</keyword>
<protein>
    <submittedName>
        <fullName evidence="1">Uncharacterized protein</fullName>
    </submittedName>
</protein>
<evidence type="ECO:0000313" key="2">
    <source>
        <dbReference type="Proteomes" id="UP000291343"/>
    </source>
</evidence>
<dbReference type="Proteomes" id="UP000291343">
    <property type="component" value="Unassembled WGS sequence"/>
</dbReference>
<dbReference type="GO" id="GO:0046872">
    <property type="term" value="F:metal ion binding"/>
    <property type="evidence" value="ECO:0007669"/>
    <property type="project" value="InterPro"/>
</dbReference>
<dbReference type="STRING" id="195883.A0A482WXT7"/>
<dbReference type="InterPro" id="IPR011249">
    <property type="entry name" value="Metalloenz_LuxS/M16"/>
</dbReference>
<dbReference type="EMBL" id="QKKF02022845">
    <property type="protein sequence ID" value="RZF37981.1"/>
    <property type="molecule type" value="Genomic_DNA"/>
</dbReference>
<dbReference type="AlphaFoldDB" id="A0A482WXT7"/>
<sequence length="132" mass="14534">MRGRPRLEYTEQLLKDLRCATYSNMKRMADDREAWRVAANQPNGLKKAYELATGKLSDKDVERAKNQLISDILFASQTGESLLSDVATQVPVLGTYVTPDQLVDKAAKTFASGKKSVGAYGDASEAIYAEEL</sequence>
<evidence type="ECO:0000313" key="1">
    <source>
        <dbReference type="EMBL" id="RZF37981.1"/>
    </source>
</evidence>
<organism evidence="1 2">
    <name type="scientific">Laodelphax striatellus</name>
    <name type="common">Small brown planthopper</name>
    <name type="synonym">Delphax striatella</name>
    <dbReference type="NCBI Taxonomy" id="195883"/>
    <lineage>
        <taxon>Eukaryota</taxon>
        <taxon>Metazoa</taxon>
        <taxon>Ecdysozoa</taxon>
        <taxon>Arthropoda</taxon>
        <taxon>Hexapoda</taxon>
        <taxon>Insecta</taxon>
        <taxon>Pterygota</taxon>
        <taxon>Neoptera</taxon>
        <taxon>Paraneoptera</taxon>
        <taxon>Hemiptera</taxon>
        <taxon>Auchenorrhyncha</taxon>
        <taxon>Fulgoroidea</taxon>
        <taxon>Delphacidae</taxon>
        <taxon>Criomorphinae</taxon>
        <taxon>Laodelphax</taxon>
    </lineage>
</organism>
<reference evidence="1 2" key="1">
    <citation type="journal article" date="2017" name="Gigascience">
        <title>Genome sequence of the small brown planthopper, Laodelphax striatellus.</title>
        <authorList>
            <person name="Zhu J."/>
            <person name="Jiang F."/>
            <person name="Wang X."/>
            <person name="Yang P."/>
            <person name="Bao Y."/>
            <person name="Zhao W."/>
            <person name="Wang W."/>
            <person name="Lu H."/>
            <person name="Wang Q."/>
            <person name="Cui N."/>
            <person name="Li J."/>
            <person name="Chen X."/>
            <person name="Luo L."/>
            <person name="Yu J."/>
            <person name="Kang L."/>
            <person name="Cui F."/>
        </authorList>
    </citation>
    <scope>NUCLEOTIDE SEQUENCE [LARGE SCALE GENOMIC DNA]</scope>
    <source>
        <strain evidence="1">Lst14</strain>
    </source>
</reference>